<name>A0AAN5BUW9_ASPOZ</name>
<reference evidence="1" key="1">
    <citation type="submission" date="2023-04" db="EMBL/GenBank/DDBJ databases">
        <title>Aspergillus oryzae NBRC 4228.</title>
        <authorList>
            <person name="Ichikawa N."/>
            <person name="Sato H."/>
            <person name="Tonouchi N."/>
        </authorList>
    </citation>
    <scope>NUCLEOTIDE SEQUENCE</scope>
    <source>
        <strain evidence="1">NBRC 4228</strain>
    </source>
</reference>
<comment type="caution">
    <text evidence="1">The sequence shown here is derived from an EMBL/GenBank/DDBJ whole genome shotgun (WGS) entry which is preliminary data.</text>
</comment>
<organism evidence="1 2">
    <name type="scientific">Aspergillus oryzae</name>
    <name type="common">Yellow koji mold</name>
    <dbReference type="NCBI Taxonomy" id="5062"/>
    <lineage>
        <taxon>Eukaryota</taxon>
        <taxon>Fungi</taxon>
        <taxon>Dikarya</taxon>
        <taxon>Ascomycota</taxon>
        <taxon>Pezizomycotina</taxon>
        <taxon>Eurotiomycetes</taxon>
        <taxon>Eurotiomycetidae</taxon>
        <taxon>Eurotiales</taxon>
        <taxon>Aspergillaceae</taxon>
        <taxon>Aspergillus</taxon>
        <taxon>Aspergillus subgen. Circumdati</taxon>
    </lineage>
</organism>
<dbReference type="AlphaFoldDB" id="A0AAN5BUW9"/>
<evidence type="ECO:0000313" key="2">
    <source>
        <dbReference type="Proteomes" id="UP001165205"/>
    </source>
</evidence>
<sequence>MTLATGKFQSTPPEAKWLTLISETKLFYATIGCYVHLQSYGGILHITPIHKDIKFNHNKISSTPATIQSKKGGEPWYALISTNYCQRSNRIVSPDVAIVADVNVQHHDLIRNRGLLIPTRA</sequence>
<gene>
    <name evidence="1" type="ORF">Aory04_000325900</name>
</gene>
<accession>A0AAN5BUW9</accession>
<protein>
    <submittedName>
        <fullName evidence="1">Unnamed protein product</fullName>
    </submittedName>
</protein>
<evidence type="ECO:0000313" key="1">
    <source>
        <dbReference type="EMBL" id="GMG26439.1"/>
    </source>
</evidence>
<dbReference type="EMBL" id="BSYA01000026">
    <property type="protein sequence ID" value="GMG26439.1"/>
    <property type="molecule type" value="Genomic_DNA"/>
</dbReference>
<proteinExistence type="predicted"/>
<dbReference type="Proteomes" id="UP001165205">
    <property type="component" value="Unassembled WGS sequence"/>
</dbReference>